<protein>
    <recommendedName>
        <fullName evidence="8">Cytochrome c oxidase assembly protein COX14</fullName>
    </recommendedName>
</protein>
<reference evidence="7" key="1">
    <citation type="submission" date="2006-09" db="EMBL/GenBank/DDBJ databases">
        <title>Annotation of Plasmodium falciparum Dd2.</title>
        <authorList>
            <consortium name="The Broad Institute Genome Sequencing Platform"/>
            <person name="Volkman S.K."/>
            <person name="Neafsey D.E."/>
            <person name="Dash A.P."/>
            <person name="Chitnis C.E."/>
            <person name="Hartl D.L."/>
            <person name="Young S.K."/>
            <person name="Zeng Q."/>
            <person name="Koehrsen M."/>
            <person name="Alvarado L."/>
            <person name="Berlin A."/>
            <person name="Borenstein D."/>
            <person name="Chapman S.B."/>
            <person name="Chen Z."/>
            <person name="Engels R."/>
            <person name="Freedman E."/>
            <person name="Gellesch M."/>
            <person name="Goldberg J."/>
            <person name="Griggs A."/>
            <person name="Gujja S."/>
            <person name="Heilman E.R."/>
            <person name="Heiman D.I."/>
            <person name="Howarth C."/>
            <person name="Jen D."/>
            <person name="Larson L."/>
            <person name="Mehta T."/>
            <person name="Neiman D."/>
            <person name="Park D."/>
            <person name="Pearson M."/>
            <person name="Roberts A."/>
            <person name="Saif S."/>
            <person name="Shea T."/>
            <person name="Shenoy N."/>
            <person name="Sisk P."/>
            <person name="Stolte C."/>
            <person name="Sykes S."/>
            <person name="Walk T."/>
            <person name="White J."/>
            <person name="Yandava C."/>
            <person name="Haas B."/>
            <person name="Henn M.R."/>
            <person name="Nusbaum C."/>
            <person name="Birren B."/>
        </authorList>
    </citation>
    <scope>NUCLEOTIDE SEQUENCE [LARGE SCALE GENOMIC DNA]</scope>
</reference>
<keyword evidence="3 5" id="KW-1133">Transmembrane helix</keyword>
<dbReference type="InterPro" id="IPR029208">
    <property type="entry name" value="COX14"/>
</dbReference>
<proteinExistence type="predicted"/>
<dbReference type="OrthoDB" id="445189at2759"/>
<dbReference type="OMA" id="FHMWNDA"/>
<evidence type="ECO:0000313" key="7">
    <source>
        <dbReference type="Proteomes" id="UP000054282"/>
    </source>
</evidence>
<name>A0A0L7M417_PLAF4</name>
<evidence type="ECO:0000256" key="1">
    <source>
        <dbReference type="ARBA" id="ARBA00004167"/>
    </source>
</evidence>
<evidence type="ECO:0008006" key="8">
    <source>
        <dbReference type="Google" id="ProtNLM"/>
    </source>
</evidence>
<sequence length="74" mass="8896">MGVKFEFFRFFKLNYYAFYVKKEKFYTFLHTTTAYSLVGLTIYLGYTFIHMWNDAVHYSNARENGLIPKSEVLN</sequence>
<dbReference type="KEGG" id="pfd:PFDG_03759"/>
<keyword evidence="4 5" id="KW-0472">Membrane</keyword>
<dbReference type="EMBL" id="DS016600">
    <property type="protein sequence ID" value="KOB87591.1"/>
    <property type="molecule type" value="Genomic_DNA"/>
</dbReference>
<evidence type="ECO:0000313" key="6">
    <source>
        <dbReference type="EMBL" id="KOB87591.1"/>
    </source>
</evidence>
<keyword evidence="2 5" id="KW-0812">Transmembrane</keyword>
<evidence type="ECO:0000256" key="3">
    <source>
        <dbReference type="ARBA" id="ARBA00022989"/>
    </source>
</evidence>
<feature type="transmembrane region" description="Helical" evidence="5">
    <location>
        <begin position="25"/>
        <end position="49"/>
    </location>
</feature>
<organism evidence="6 7">
    <name type="scientific">Plasmodium falciparum (isolate Dd2)</name>
    <dbReference type="NCBI Taxonomy" id="57267"/>
    <lineage>
        <taxon>Eukaryota</taxon>
        <taxon>Sar</taxon>
        <taxon>Alveolata</taxon>
        <taxon>Apicomplexa</taxon>
        <taxon>Aconoidasida</taxon>
        <taxon>Haemosporida</taxon>
        <taxon>Plasmodiidae</taxon>
        <taxon>Plasmodium</taxon>
        <taxon>Plasmodium (Laverania)</taxon>
    </lineage>
</organism>
<comment type="subcellular location">
    <subcellularLocation>
        <location evidence="1">Membrane</location>
        <topology evidence="1">Single-pass membrane protein</topology>
    </subcellularLocation>
</comment>
<evidence type="ECO:0000256" key="5">
    <source>
        <dbReference type="SAM" id="Phobius"/>
    </source>
</evidence>
<dbReference type="Proteomes" id="UP000054282">
    <property type="component" value="Unassembled WGS sequence"/>
</dbReference>
<evidence type="ECO:0000256" key="2">
    <source>
        <dbReference type="ARBA" id="ARBA00022692"/>
    </source>
</evidence>
<evidence type="ECO:0000256" key="4">
    <source>
        <dbReference type="ARBA" id="ARBA00023136"/>
    </source>
</evidence>
<dbReference type="GO" id="GO:0016020">
    <property type="term" value="C:membrane"/>
    <property type="evidence" value="ECO:0007669"/>
    <property type="project" value="UniProtKB-SubCell"/>
</dbReference>
<dbReference type="Pfam" id="PF14880">
    <property type="entry name" value="COX14"/>
    <property type="match status" value="1"/>
</dbReference>
<dbReference type="AlphaFoldDB" id="A0A0L7M417"/>
<accession>A0A0L7M417</accession>
<gene>
    <name evidence="6" type="ORF">PFDG_03759</name>
</gene>
<reference evidence="7" key="2">
    <citation type="submission" date="2006-09" db="EMBL/GenBank/DDBJ databases">
        <title>The genome sequence of Plasmodium falciparum Dd2.</title>
        <authorList>
            <consortium name="The Broad Institute Genome Sequencing Platform"/>
            <person name="Birren B."/>
            <person name="Lander E."/>
            <person name="Galagan J."/>
            <person name="Nusbaum C."/>
            <person name="Devon K."/>
            <person name="Henn M."/>
            <person name="Jaffe D."/>
            <person name="Butler J."/>
            <person name="Alvarez P."/>
            <person name="Gnerre S."/>
            <person name="Grabherr M."/>
            <person name="Kleber M."/>
            <person name="Mauceli E."/>
            <person name="Brockman W."/>
            <person name="MacCallum I.A."/>
            <person name="Rounsley S."/>
            <person name="Young S."/>
            <person name="LaButti K."/>
            <person name="Pushparaj V."/>
            <person name="DeCaprio D."/>
            <person name="Crawford M."/>
            <person name="Koehrsen M."/>
            <person name="Engels R."/>
            <person name="Montgomery P."/>
            <person name="Pearson M."/>
            <person name="Howarth C."/>
            <person name="Larson L."/>
            <person name="Luoma S."/>
            <person name="White J."/>
            <person name="Kodira C."/>
            <person name="Zeng Q."/>
            <person name="O'Leary S."/>
            <person name="Yandava C."/>
            <person name="Alvarado L."/>
            <person name="Wirth D."/>
            <person name="Volkman S."/>
            <person name="Hartl D."/>
        </authorList>
    </citation>
    <scope>NUCLEOTIDE SEQUENCE [LARGE SCALE GENOMIC DNA]</scope>
</reference>